<dbReference type="KEGG" id="aare:D3093_15010"/>
<geneLocation type="plasmid" evidence="1 2">
    <name>p1</name>
</geneLocation>
<keyword evidence="1" id="KW-0614">Plasmid</keyword>
<evidence type="ECO:0000313" key="2">
    <source>
        <dbReference type="Proteomes" id="UP000298595"/>
    </source>
</evidence>
<accession>A0A4D8PMR7</accession>
<dbReference type="EMBL" id="CP032322">
    <property type="protein sequence ID" value="QCN96651.1"/>
    <property type="molecule type" value="Genomic_DNA"/>
</dbReference>
<proteinExistence type="predicted"/>
<sequence>MRCEYDTVLTLALGPAERQYDARIQYRGGRWEANIDRVEIRMADEWVAVPWALELLEDSGSLYDELRAHVVGRLADAREMARSDR</sequence>
<evidence type="ECO:0000313" key="1">
    <source>
        <dbReference type="EMBL" id="QCN96651.1"/>
    </source>
</evidence>
<protein>
    <submittedName>
        <fullName evidence="1">Uncharacterized protein</fullName>
    </submittedName>
</protein>
<dbReference type="Proteomes" id="UP000298595">
    <property type="component" value="Plasmid p1"/>
</dbReference>
<gene>
    <name evidence="1" type="ORF">D3093_15010</name>
</gene>
<dbReference type="AlphaFoldDB" id="A0A4D8PMR7"/>
<name>A0A4D8PMR7_9PROT</name>
<organism evidence="1 2">
    <name type="scientific">Azospirillum argentinense</name>
    <dbReference type="NCBI Taxonomy" id="2970906"/>
    <lineage>
        <taxon>Bacteria</taxon>
        <taxon>Pseudomonadati</taxon>
        <taxon>Pseudomonadota</taxon>
        <taxon>Alphaproteobacteria</taxon>
        <taxon>Rhodospirillales</taxon>
        <taxon>Azospirillaceae</taxon>
        <taxon>Azospirillum</taxon>
    </lineage>
</organism>
<reference evidence="1 2" key="1">
    <citation type="submission" date="2018-09" db="EMBL/GenBank/DDBJ databases">
        <title>Whole genome based analysis of evolution and adaptive divergence in Indian and Brazilian strains of Azospirillum brasilense.</title>
        <authorList>
            <person name="Singh C."/>
            <person name="Tripathi A.K."/>
        </authorList>
    </citation>
    <scope>NUCLEOTIDE SEQUENCE [LARGE SCALE GENOMIC DNA]</scope>
    <source>
        <strain evidence="1 2">MTCC4035</strain>
        <plasmid evidence="1 2">p1</plasmid>
    </source>
</reference>